<dbReference type="EMBL" id="JASBNA010000001">
    <property type="protein sequence ID" value="KAK7695985.1"/>
    <property type="molecule type" value="Genomic_DNA"/>
</dbReference>
<dbReference type="AlphaFoldDB" id="A0AAW0GRX5"/>
<proteinExistence type="inferred from homology"/>
<comment type="caution">
    <text evidence="2">The sequence shown here is derived from an EMBL/GenBank/DDBJ whole genome shotgun (WGS) entry which is preliminary data.</text>
</comment>
<dbReference type="InterPro" id="IPR019171">
    <property type="entry name" value="MIX23"/>
</dbReference>
<dbReference type="Proteomes" id="UP001385951">
    <property type="component" value="Unassembled WGS sequence"/>
</dbReference>
<accession>A0AAW0GRX5</accession>
<dbReference type="Pfam" id="PF09774">
    <property type="entry name" value="MIX23"/>
    <property type="match status" value="1"/>
</dbReference>
<dbReference type="PANTHER" id="PTHR31905">
    <property type="entry name" value="COILED-COIL DOMAIN-CONTAINING PROTEIN 58"/>
    <property type="match status" value="1"/>
</dbReference>
<evidence type="ECO:0008006" key="4">
    <source>
        <dbReference type="Google" id="ProtNLM"/>
    </source>
</evidence>
<reference evidence="2 3" key="1">
    <citation type="submission" date="2022-09" db="EMBL/GenBank/DDBJ databases">
        <authorList>
            <person name="Palmer J.M."/>
        </authorList>
    </citation>
    <scope>NUCLEOTIDE SEQUENCE [LARGE SCALE GENOMIC DNA]</scope>
    <source>
        <strain evidence="2 3">DSM 7382</strain>
    </source>
</reference>
<dbReference type="GO" id="GO:0005758">
    <property type="term" value="C:mitochondrial intermembrane space"/>
    <property type="evidence" value="ECO:0007669"/>
    <property type="project" value="InterPro"/>
</dbReference>
<evidence type="ECO:0000313" key="3">
    <source>
        <dbReference type="Proteomes" id="UP001385951"/>
    </source>
</evidence>
<sequence length="184" mass="21609">MPSKQLGSLAIQAPALTPQLVHVTPSTCHDLSMFKDLMREYRKLDDSITMRLNRSNAQFRDRDRLGLGAKGNVQEQACAHLWKELIDNWKRRMEIVDYCVDVVDKSMEQKQSELQNKDVDPAGQRRIQGALYAEQVKRNQIHNELTVEKIIRHRSLDAFRSRCRYFEPSDTEGRRWWDRAHESD</sequence>
<protein>
    <recommendedName>
        <fullName evidence="4">Caffeine-induced death protein 2</fullName>
    </recommendedName>
</protein>
<comment type="similarity">
    <text evidence="1">Belongs to the MIX23 family.</text>
</comment>
<gene>
    <name evidence="2" type="ORF">QCA50_000625</name>
</gene>
<name>A0AAW0GRX5_9APHY</name>
<organism evidence="2 3">
    <name type="scientific">Cerrena zonata</name>
    <dbReference type="NCBI Taxonomy" id="2478898"/>
    <lineage>
        <taxon>Eukaryota</taxon>
        <taxon>Fungi</taxon>
        <taxon>Dikarya</taxon>
        <taxon>Basidiomycota</taxon>
        <taxon>Agaricomycotina</taxon>
        <taxon>Agaricomycetes</taxon>
        <taxon>Polyporales</taxon>
        <taxon>Cerrenaceae</taxon>
        <taxon>Cerrena</taxon>
    </lineage>
</organism>
<keyword evidence="3" id="KW-1185">Reference proteome</keyword>
<dbReference type="PANTHER" id="PTHR31905:SF2">
    <property type="entry name" value="PROTEIN MIX23"/>
    <property type="match status" value="1"/>
</dbReference>
<evidence type="ECO:0000256" key="1">
    <source>
        <dbReference type="ARBA" id="ARBA00024204"/>
    </source>
</evidence>
<evidence type="ECO:0000313" key="2">
    <source>
        <dbReference type="EMBL" id="KAK7695985.1"/>
    </source>
</evidence>